<proteinExistence type="predicted"/>
<accession>A0ABV6UCU1</accession>
<name>A0ABV6UCU1_9ACTN</name>
<protein>
    <submittedName>
        <fullName evidence="5">DNRLRE domain-containing protein</fullName>
    </submittedName>
</protein>
<dbReference type="NCBIfam" id="NF033679">
    <property type="entry name" value="DNRLRE_dom"/>
    <property type="match status" value="1"/>
</dbReference>
<evidence type="ECO:0000256" key="3">
    <source>
        <dbReference type="ARBA" id="ARBA00022729"/>
    </source>
</evidence>
<evidence type="ECO:0000313" key="5">
    <source>
        <dbReference type="EMBL" id="MFC0865993.1"/>
    </source>
</evidence>
<evidence type="ECO:0000313" key="6">
    <source>
        <dbReference type="Proteomes" id="UP001589870"/>
    </source>
</evidence>
<evidence type="ECO:0000259" key="4">
    <source>
        <dbReference type="Pfam" id="PF24517"/>
    </source>
</evidence>
<dbReference type="Pfam" id="PF24517">
    <property type="entry name" value="CBM96"/>
    <property type="match status" value="1"/>
</dbReference>
<organism evidence="5 6">
    <name type="scientific">Sphaerimonospora cavernae</name>
    <dbReference type="NCBI Taxonomy" id="1740611"/>
    <lineage>
        <taxon>Bacteria</taxon>
        <taxon>Bacillati</taxon>
        <taxon>Actinomycetota</taxon>
        <taxon>Actinomycetes</taxon>
        <taxon>Streptosporangiales</taxon>
        <taxon>Streptosporangiaceae</taxon>
        <taxon>Sphaerimonospora</taxon>
    </lineage>
</organism>
<feature type="non-terminal residue" evidence="5">
    <location>
        <position position="1"/>
    </location>
</feature>
<keyword evidence="3" id="KW-0732">Signal</keyword>
<feature type="domain" description="Carbohydrate-binding module family 96" evidence="4">
    <location>
        <begin position="102"/>
        <end position="270"/>
    </location>
</feature>
<keyword evidence="6" id="KW-1185">Reference proteome</keyword>
<dbReference type="Proteomes" id="UP001589870">
    <property type="component" value="Unassembled WGS sequence"/>
</dbReference>
<feature type="non-terminal residue" evidence="5">
    <location>
        <position position="722"/>
    </location>
</feature>
<sequence length="722" mass="74569">PTTPVEIRIGVQSKGLALSESADGRLLLRNRKNAKLVASAPQPVMWAAPPAGGGGQDATGNPGKISTEVAADNDGGQVLVLRPDAQFLADPATAYPVTIDPTVSLPLTTDTTVVQGSTRSYDGDTTISAGNHGGTLSRAFVKFDTSALAGATVQDATFQVYKSSVKTSACPRAGAWVSRVAADWDPATITWANQPGIATAGEASFLDTSGCAARKYISWTITQIVRAWASGTPNYGLRVRGTIETTAADYRVFLDSSEAGTGRAPSLSVTYTINSTPAVGNLSISPLAGADVSSLTPTLHAAVSDPAGGSLRADYEIEHDPAHPGEGSGPVWVGSSAAVAPGSDAVAEVPAGKLADGWHIRWRARATNTGTSVSSAWSDWQAATITVPDPVVDQLQVTPSQGVSGETVTSSLTPALAARVITPDAAASRVEFELEHDPAAPAGQGSGQIWTAGADDVASGAQATVTVPDDTLADGWKVRWRARAIAPGSNASAWSEWQPLTVKVPAATVSQLQVTPSQTDGQTTTITSLTPHLLATVTDAYGAALRAEFEIEHDPAAPAGQGSGQIWAGAADNVPAGTQASVTVPEQTLSESWLVRWRARAVTGEAASAWSDWQNFRVDRPDPVLGTLQVIPSQQIDGTTVASSLTPQLLAQVTDPTGGTVRAEFELEHDPADTEHGTGSIWTGAVDDVDSGAQATVTVPDGKLSDGWKVRWRARALTPGGT</sequence>
<gene>
    <name evidence="5" type="ORF">ACFHYQ_27210</name>
</gene>
<evidence type="ECO:0000256" key="2">
    <source>
        <dbReference type="ARBA" id="ARBA00022525"/>
    </source>
</evidence>
<evidence type="ECO:0000256" key="1">
    <source>
        <dbReference type="ARBA" id="ARBA00004613"/>
    </source>
</evidence>
<comment type="subcellular location">
    <subcellularLocation>
        <location evidence="1">Secreted</location>
    </subcellularLocation>
</comment>
<keyword evidence="2" id="KW-0964">Secreted</keyword>
<dbReference type="RefSeq" id="WP_394304000.1">
    <property type="nucleotide sequence ID" value="NZ_JBHMQT010000062.1"/>
</dbReference>
<comment type="caution">
    <text evidence="5">The sequence shown here is derived from an EMBL/GenBank/DDBJ whole genome shotgun (WGS) entry which is preliminary data.</text>
</comment>
<dbReference type="EMBL" id="JBHMQT010000062">
    <property type="protein sequence ID" value="MFC0865993.1"/>
    <property type="molecule type" value="Genomic_DNA"/>
</dbReference>
<dbReference type="InterPro" id="IPR055372">
    <property type="entry name" value="CBM96"/>
</dbReference>
<reference evidence="5 6" key="1">
    <citation type="submission" date="2024-09" db="EMBL/GenBank/DDBJ databases">
        <authorList>
            <person name="Sun Q."/>
            <person name="Mori K."/>
        </authorList>
    </citation>
    <scope>NUCLEOTIDE SEQUENCE [LARGE SCALE GENOMIC DNA]</scope>
    <source>
        <strain evidence="5 6">TBRC 1851</strain>
    </source>
</reference>